<dbReference type="InterPro" id="IPR050137">
    <property type="entry name" value="PyrR_bifunctional"/>
</dbReference>
<dbReference type="Proteomes" id="UP000239590">
    <property type="component" value="Unassembled WGS sequence"/>
</dbReference>
<proteinExistence type="predicted"/>
<dbReference type="Pfam" id="PF00156">
    <property type="entry name" value="Pribosyltran"/>
    <property type="match status" value="1"/>
</dbReference>
<dbReference type="OrthoDB" id="664757at2"/>
<dbReference type="InterPro" id="IPR029057">
    <property type="entry name" value="PRTase-like"/>
</dbReference>
<dbReference type="Gene3D" id="3.40.50.2020">
    <property type="match status" value="1"/>
</dbReference>
<comment type="caution">
    <text evidence="2">The sequence shown here is derived from an EMBL/GenBank/DDBJ whole genome shotgun (WGS) entry which is preliminary data.</text>
</comment>
<evidence type="ECO:0000313" key="2">
    <source>
        <dbReference type="EMBL" id="PQA60461.1"/>
    </source>
</evidence>
<accession>A0A2S7IRW5</accession>
<evidence type="ECO:0000259" key="1">
    <source>
        <dbReference type="Pfam" id="PF00156"/>
    </source>
</evidence>
<name>A0A2S7IRW5_9BACT</name>
<dbReference type="EMBL" id="PTRA01000001">
    <property type="protein sequence ID" value="PQA60461.1"/>
    <property type="molecule type" value="Genomic_DNA"/>
</dbReference>
<keyword evidence="2" id="KW-0808">Transferase</keyword>
<dbReference type="RefSeq" id="WP_104712784.1">
    <property type="nucleotide sequence ID" value="NZ_PTRA01000001.1"/>
</dbReference>
<dbReference type="InterPro" id="IPR000836">
    <property type="entry name" value="PRTase_dom"/>
</dbReference>
<gene>
    <name evidence="2" type="ORF">C5O19_12830</name>
</gene>
<evidence type="ECO:0000313" key="3">
    <source>
        <dbReference type="Proteomes" id="UP000239590"/>
    </source>
</evidence>
<protein>
    <submittedName>
        <fullName evidence="2">Phosphoribosyltransferase</fullName>
    </submittedName>
</protein>
<organism evidence="2 3">
    <name type="scientific">Siphonobacter curvatus</name>
    <dbReference type="NCBI Taxonomy" id="2094562"/>
    <lineage>
        <taxon>Bacteria</taxon>
        <taxon>Pseudomonadati</taxon>
        <taxon>Bacteroidota</taxon>
        <taxon>Cytophagia</taxon>
        <taxon>Cytophagales</taxon>
        <taxon>Cytophagaceae</taxon>
        <taxon>Siphonobacter</taxon>
    </lineage>
</organism>
<reference evidence="3" key="1">
    <citation type="submission" date="2018-02" db="EMBL/GenBank/DDBJ databases">
        <title>Genome sequencing of Solimonas sp. HR-BB.</title>
        <authorList>
            <person name="Lee Y."/>
            <person name="Jeon C.O."/>
        </authorList>
    </citation>
    <scope>NUCLEOTIDE SEQUENCE [LARGE SCALE GENOMIC DNA]</scope>
    <source>
        <strain evidence="3">HR-U</strain>
    </source>
</reference>
<keyword evidence="2" id="KW-0328">Glycosyltransferase</keyword>
<dbReference type="SUPFAM" id="SSF53271">
    <property type="entry name" value="PRTase-like"/>
    <property type="match status" value="1"/>
</dbReference>
<keyword evidence="3" id="KW-1185">Reference proteome</keyword>
<dbReference type="PANTHER" id="PTHR11608">
    <property type="entry name" value="BIFUNCTIONAL PROTEIN PYRR"/>
    <property type="match status" value="1"/>
</dbReference>
<dbReference type="AlphaFoldDB" id="A0A2S7IRW5"/>
<dbReference type="CDD" id="cd06223">
    <property type="entry name" value="PRTases_typeI"/>
    <property type="match status" value="1"/>
</dbReference>
<sequence length="169" mass="19032">MISTEKTLLLNPEQLKQKLRRIAFEVYETNFEEREIVLAGIVGQGVVMATLLKEQLEAISPLKVQQIAIQLQKTDPASHAIQLDIDSATLAGKCVIVCDDVLYTGRTLAYSLMPFFQTKLKRLQVSVMVDRNYRRYPVSADFVGYALMTTLNDHIEVVLEGPEAGVYLR</sequence>
<feature type="domain" description="Phosphoribosyltransferase" evidence="1">
    <location>
        <begin position="13"/>
        <end position="147"/>
    </location>
</feature>
<dbReference type="PANTHER" id="PTHR11608:SF0">
    <property type="entry name" value="BIFUNCTIONAL PROTEIN PYRR"/>
    <property type="match status" value="1"/>
</dbReference>
<dbReference type="GO" id="GO:0016757">
    <property type="term" value="F:glycosyltransferase activity"/>
    <property type="evidence" value="ECO:0007669"/>
    <property type="project" value="UniProtKB-KW"/>
</dbReference>